<keyword evidence="2" id="KW-0966">Cell projection</keyword>
<keyword evidence="2" id="KW-0969">Cilium</keyword>
<accession>A0A9C7QL99</accession>
<protein>
    <submittedName>
        <fullName evidence="2">FliM/FliN family flagellar motor switch protein</fullName>
    </submittedName>
</protein>
<reference evidence="2" key="1">
    <citation type="journal article" date="2018" name="Genome Biol.">
        <title>SKESA: strategic k-mer extension for scrupulous assemblies.</title>
        <authorList>
            <person name="Souvorov A."/>
            <person name="Agarwala R."/>
            <person name="Lipman D.J."/>
        </authorList>
    </citation>
    <scope>NUCLEOTIDE SEQUENCE</scope>
    <source>
        <strain evidence="2">CAV1698</strain>
    </source>
</reference>
<proteinExistence type="predicted"/>
<keyword evidence="2" id="KW-0282">Flagellum</keyword>
<dbReference type="Pfam" id="PF01052">
    <property type="entry name" value="FliMN_C"/>
    <property type="match status" value="1"/>
</dbReference>
<evidence type="ECO:0000313" key="2">
    <source>
        <dbReference type="EMBL" id="HCD1255948.1"/>
    </source>
</evidence>
<dbReference type="Proteomes" id="UP000862426">
    <property type="component" value="Unassembled WGS sequence"/>
</dbReference>
<reference evidence="2" key="2">
    <citation type="submission" date="2022-05" db="EMBL/GenBank/DDBJ databases">
        <authorList>
            <consortium name="NCBI Pathogen Detection Project"/>
        </authorList>
    </citation>
    <scope>NUCLEOTIDE SEQUENCE</scope>
    <source>
        <strain evidence="2">CAV1698</strain>
    </source>
</reference>
<dbReference type="SUPFAM" id="SSF101801">
    <property type="entry name" value="Surface presentation of antigens (SPOA)"/>
    <property type="match status" value="1"/>
</dbReference>
<dbReference type="AlphaFoldDB" id="A0A9C7QL99"/>
<evidence type="ECO:0000313" key="3">
    <source>
        <dbReference type="Proteomes" id="UP000862426"/>
    </source>
</evidence>
<dbReference type="EMBL" id="DACYAJ020000014">
    <property type="protein sequence ID" value="HCD1255948.1"/>
    <property type="molecule type" value="Genomic_DNA"/>
</dbReference>
<dbReference type="InterPro" id="IPR001543">
    <property type="entry name" value="FliN-like_C"/>
</dbReference>
<name>A0A9C7QL99_CITAM</name>
<evidence type="ECO:0000259" key="1">
    <source>
        <dbReference type="Pfam" id="PF01052"/>
    </source>
</evidence>
<sequence length="287" mass="32618">MLKYSQTPGIFKLEGNRLGRPYHRLPTLFTGNFDTIESHLGNYFLKKHRTNISLTKICCEMDVINKNAELIVSQIGHLAFDIERTLLLMLLSHFYGLESTLADKTPHDDFPTKTESRLKCRLAMDLVSLIFNKNTSGIPLTVKLDSSTIQTRWAYQLSFILGEEKECSFRILLDDAHTDYILNLIRHHDHSQDKQQADKSAARTQKKTLLNEIIHTLPLTMDVKIAELALNVADLTTLKPGDILPVSLPEHFPVYIGKSQLFNALIVEDKDKLFLSGLTSKTETSHE</sequence>
<organism evidence="2 3">
    <name type="scientific">Citrobacter amalonaticus</name>
    <dbReference type="NCBI Taxonomy" id="35703"/>
    <lineage>
        <taxon>Bacteria</taxon>
        <taxon>Pseudomonadati</taxon>
        <taxon>Pseudomonadota</taxon>
        <taxon>Gammaproteobacteria</taxon>
        <taxon>Enterobacterales</taxon>
        <taxon>Enterobacteriaceae</taxon>
        <taxon>Citrobacter</taxon>
    </lineage>
</organism>
<dbReference type="InterPro" id="IPR036429">
    <property type="entry name" value="SpoA-like_sf"/>
</dbReference>
<gene>
    <name evidence="2" type="ORF">JD854_RS12925</name>
</gene>
<feature type="domain" description="Flagellar motor switch protein FliN-like C-terminal" evidence="1">
    <location>
        <begin position="214"/>
        <end position="273"/>
    </location>
</feature>
<comment type="caution">
    <text evidence="2">The sequence shown here is derived from an EMBL/GenBank/DDBJ whole genome shotgun (WGS) entry which is preliminary data.</text>
</comment>